<dbReference type="GeneID" id="85317468"/>
<gene>
    <name evidence="4" type="ORF">B0T26DRAFT_293539</name>
</gene>
<dbReference type="InterPro" id="IPR008922">
    <property type="entry name" value="Di-copper_centre_dom_sf"/>
</dbReference>
<dbReference type="PANTHER" id="PTHR11474">
    <property type="entry name" value="TYROSINASE FAMILY MEMBER"/>
    <property type="match status" value="1"/>
</dbReference>
<feature type="signal peptide" evidence="2">
    <location>
        <begin position="1"/>
        <end position="17"/>
    </location>
</feature>
<keyword evidence="5" id="KW-1185">Reference proteome</keyword>
<feature type="domain" description="Tyrosinase copper-binding" evidence="3">
    <location>
        <begin position="300"/>
        <end position="311"/>
    </location>
</feature>
<dbReference type="AlphaFoldDB" id="A0AA40DY47"/>
<evidence type="ECO:0000259" key="3">
    <source>
        <dbReference type="PROSITE" id="PS00498"/>
    </source>
</evidence>
<evidence type="ECO:0000313" key="4">
    <source>
        <dbReference type="EMBL" id="KAK0717306.1"/>
    </source>
</evidence>
<protein>
    <recommendedName>
        <fullName evidence="3">Tyrosinase copper-binding domain-containing protein</fullName>
    </recommendedName>
</protein>
<dbReference type="InterPro" id="IPR002227">
    <property type="entry name" value="Tyrosinase_Cu-bd"/>
</dbReference>
<dbReference type="Pfam" id="PF00264">
    <property type="entry name" value="Tyrosinase"/>
    <property type="match status" value="1"/>
</dbReference>
<name>A0AA40DY47_9PEZI</name>
<comment type="caution">
    <text evidence="4">The sequence shown here is derived from an EMBL/GenBank/DDBJ whole genome shotgun (WGS) entry which is preliminary data.</text>
</comment>
<dbReference type="RefSeq" id="XP_060296099.1">
    <property type="nucleotide sequence ID" value="XM_060434198.1"/>
</dbReference>
<feature type="chain" id="PRO_5041274707" description="Tyrosinase copper-binding domain-containing protein" evidence="2">
    <location>
        <begin position="18"/>
        <end position="567"/>
    </location>
</feature>
<dbReference type="EMBL" id="JAUIRO010000004">
    <property type="protein sequence ID" value="KAK0717306.1"/>
    <property type="molecule type" value="Genomic_DNA"/>
</dbReference>
<reference evidence="4" key="1">
    <citation type="submission" date="2023-06" db="EMBL/GenBank/DDBJ databases">
        <title>Genome-scale phylogeny and comparative genomics of the fungal order Sordariales.</title>
        <authorList>
            <consortium name="Lawrence Berkeley National Laboratory"/>
            <person name="Hensen N."/>
            <person name="Bonometti L."/>
            <person name="Westerberg I."/>
            <person name="Brannstrom I.O."/>
            <person name="Guillou S."/>
            <person name="Cros-Aarteil S."/>
            <person name="Calhoun S."/>
            <person name="Haridas S."/>
            <person name="Kuo A."/>
            <person name="Mondo S."/>
            <person name="Pangilinan J."/>
            <person name="Riley R."/>
            <person name="LaButti K."/>
            <person name="Andreopoulos B."/>
            <person name="Lipzen A."/>
            <person name="Chen C."/>
            <person name="Yanf M."/>
            <person name="Daum C."/>
            <person name="Ng V."/>
            <person name="Clum A."/>
            <person name="Steindorff A."/>
            <person name="Ohm R."/>
            <person name="Martin F."/>
            <person name="Silar P."/>
            <person name="Natvig D."/>
            <person name="Lalanne C."/>
            <person name="Gautier V."/>
            <person name="Ament-velasquez S.L."/>
            <person name="Kruys A."/>
            <person name="Hutchinson M.I."/>
            <person name="Powell A.J."/>
            <person name="Barry K."/>
            <person name="Miller A.N."/>
            <person name="Grigoriev I.V."/>
            <person name="Debuchy R."/>
            <person name="Gladieux P."/>
            <person name="Thoren M.H."/>
            <person name="Johannesson H."/>
        </authorList>
    </citation>
    <scope>NUCLEOTIDE SEQUENCE</scope>
    <source>
        <strain evidence="4">SMH2392-1A</strain>
    </source>
</reference>
<evidence type="ECO:0000313" key="5">
    <source>
        <dbReference type="Proteomes" id="UP001172101"/>
    </source>
</evidence>
<proteinExistence type="predicted"/>
<accession>A0AA40DY47</accession>
<evidence type="ECO:0000256" key="1">
    <source>
        <dbReference type="ARBA" id="ARBA00022723"/>
    </source>
</evidence>
<dbReference type="GO" id="GO:0016491">
    <property type="term" value="F:oxidoreductase activity"/>
    <property type="evidence" value="ECO:0007669"/>
    <property type="project" value="InterPro"/>
</dbReference>
<dbReference type="InterPro" id="IPR050316">
    <property type="entry name" value="Tyrosinase/Hemocyanin"/>
</dbReference>
<keyword evidence="2" id="KW-0732">Signal</keyword>
<sequence>MRFSSLVALGLAPWAGAQLTGVTAGVDPVTGERPSRLDINALHAQGGPAWDLFIQALSVMQTASESDWVSYYQIAGIHGIPLKAYNGVEQVPGGSDYSGYCPHGQVTFSTWHRPYIALLEQILQSHAQTIADQYTGSSAAAYQAAAKTLRFPYWDWASSADLPPSTTTQTLDITSPAGPVTLPNPLYSYRFQTFPFLDPDFQSNTFSKFSETKRAVPYNGSSSAVSDQASTSAILEMNQPWLRDYVYSVFTQSTQFELMSSTQSQGPSFEAPHNSVHSDFSGLNFMNIGHMQFVSVAAFDPIFFLHHTNVDRLVAMWQAIYFNSTMFTSTQPGWALFGTAAGDITADSPLKPFTDESGAFYTSNRVASTRAFGYTYPGLEDWGVSKPELARQVTARVNTLYGRELKTAPASAPASKIRKRQVRYALRQAALPVLKDYAAAISVERVYLADLLPATVELFVAGRKAGELALLAMPTAGVAQSTVPLRRTLEDLDAPLDDADELVAELRLKLRVVVKSNNGTQVPAASVRSLVIEIQDRDFTPPASDDAFPRYGRINRHPVSVGELDSF</sequence>
<dbReference type="SUPFAM" id="SSF48056">
    <property type="entry name" value="Di-copper centre-containing domain"/>
    <property type="match status" value="1"/>
</dbReference>
<keyword evidence="1" id="KW-0479">Metal-binding</keyword>
<dbReference type="GO" id="GO:0046872">
    <property type="term" value="F:metal ion binding"/>
    <property type="evidence" value="ECO:0007669"/>
    <property type="project" value="UniProtKB-KW"/>
</dbReference>
<organism evidence="4 5">
    <name type="scientific">Lasiosphaeria miniovina</name>
    <dbReference type="NCBI Taxonomy" id="1954250"/>
    <lineage>
        <taxon>Eukaryota</taxon>
        <taxon>Fungi</taxon>
        <taxon>Dikarya</taxon>
        <taxon>Ascomycota</taxon>
        <taxon>Pezizomycotina</taxon>
        <taxon>Sordariomycetes</taxon>
        <taxon>Sordariomycetidae</taxon>
        <taxon>Sordariales</taxon>
        <taxon>Lasiosphaeriaceae</taxon>
        <taxon>Lasiosphaeria</taxon>
    </lineage>
</organism>
<dbReference type="Gene3D" id="1.10.1280.10">
    <property type="entry name" value="Di-copper center containing domain from catechol oxidase"/>
    <property type="match status" value="1"/>
</dbReference>
<evidence type="ECO:0000256" key="2">
    <source>
        <dbReference type="SAM" id="SignalP"/>
    </source>
</evidence>
<dbReference type="PROSITE" id="PS00498">
    <property type="entry name" value="TYROSINASE_2"/>
    <property type="match status" value="1"/>
</dbReference>
<dbReference type="PANTHER" id="PTHR11474:SF131">
    <property type="entry name" value="TYROSINASE COPPER-BINDING DOMAIN-CONTAINING PROTEIN"/>
    <property type="match status" value="1"/>
</dbReference>
<dbReference type="Proteomes" id="UP001172101">
    <property type="component" value="Unassembled WGS sequence"/>
</dbReference>
<dbReference type="PRINTS" id="PR00092">
    <property type="entry name" value="TYROSINASE"/>
</dbReference>